<dbReference type="Pfam" id="PF00132">
    <property type="entry name" value="Hexapep"/>
    <property type="match status" value="1"/>
</dbReference>
<dbReference type="EMBL" id="EQ973213">
    <property type="protein sequence ID" value="EFR51962.1"/>
    <property type="molecule type" value="Genomic_DNA"/>
</dbReference>
<dbReference type="InterPro" id="IPR001451">
    <property type="entry name" value="Hexapep"/>
</dbReference>
<dbReference type="CDD" id="cd03360">
    <property type="entry name" value="LbH_AT_putative"/>
    <property type="match status" value="1"/>
</dbReference>
<sequence>MMKPTLFIVGGSSTALEIRETVDQFFKDKYFAVYNVISDEEPPILQTYIRDSSLLDRLSTIEVSHYIIGFTNRTLRLRFVDLFGGFNSVLDNVIHPSSYISPSAILGKGNYLAANAVISSNALIGNSNLINYNVTIGHDVVVGSDCFFNPGARISGNVKIGNGCLFGANSFVFQGLEIKDDCQIDALCYIDRVIEANSMCTSNGGSLRVYRKRY</sequence>
<dbReference type="InterPro" id="IPR011004">
    <property type="entry name" value="Trimer_LpxA-like_sf"/>
</dbReference>
<evidence type="ECO:0000313" key="3">
    <source>
        <dbReference type="Proteomes" id="UP000005101"/>
    </source>
</evidence>
<dbReference type="SUPFAM" id="SSF51161">
    <property type="entry name" value="Trimeric LpxA-like enzymes"/>
    <property type="match status" value="1"/>
</dbReference>
<dbReference type="Pfam" id="PF14602">
    <property type="entry name" value="Hexapep_2"/>
    <property type="match status" value="1"/>
</dbReference>
<gene>
    <name evidence="2" type="ORF">BFAG_00656</name>
</gene>
<dbReference type="PANTHER" id="PTHR43300:SF7">
    <property type="entry name" value="UDP-N-ACETYLBACILLOSAMINE N-ACETYLTRANSFERASE"/>
    <property type="match status" value="1"/>
</dbReference>
<keyword evidence="2" id="KW-0808">Transferase</keyword>
<dbReference type="GO" id="GO:0016740">
    <property type="term" value="F:transferase activity"/>
    <property type="evidence" value="ECO:0007669"/>
    <property type="project" value="UniProtKB-KW"/>
</dbReference>
<evidence type="ECO:0000256" key="1">
    <source>
        <dbReference type="ARBA" id="ARBA00007274"/>
    </source>
</evidence>
<dbReference type="Gene3D" id="2.160.10.10">
    <property type="entry name" value="Hexapeptide repeat proteins"/>
    <property type="match status" value="1"/>
</dbReference>
<comment type="similarity">
    <text evidence="1">Belongs to the transferase hexapeptide repeat family.</text>
</comment>
<dbReference type="Proteomes" id="UP000005101">
    <property type="component" value="Unassembled WGS sequence"/>
</dbReference>
<dbReference type="PANTHER" id="PTHR43300">
    <property type="entry name" value="ACETYLTRANSFERASE"/>
    <property type="match status" value="1"/>
</dbReference>
<accession>A0ABN0BGU6</accession>
<organism evidence="2 3">
    <name type="scientific">Bacteroides fragilis 3_1_12</name>
    <dbReference type="NCBI Taxonomy" id="457424"/>
    <lineage>
        <taxon>Bacteria</taxon>
        <taxon>Pseudomonadati</taxon>
        <taxon>Bacteroidota</taxon>
        <taxon>Bacteroidia</taxon>
        <taxon>Bacteroidales</taxon>
        <taxon>Bacteroidaceae</taxon>
        <taxon>Bacteroides</taxon>
    </lineage>
</organism>
<proteinExistence type="inferred from homology"/>
<dbReference type="InterPro" id="IPR050179">
    <property type="entry name" value="Trans_hexapeptide_repeat"/>
</dbReference>
<keyword evidence="3" id="KW-1185">Reference proteome</keyword>
<reference evidence="2 3" key="1">
    <citation type="submission" date="2008-12" db="EMBL/GenBank/DDBJ databases">
        <title>Annotation of Bacteroides fragilis strain 3_1_12.</title>
        <authorList>
            <consortium name="The Broad Institute Genome Sequencing Platform"/>
            <person name="Ward D."/>
            <person name="Young S.K."/>
            <person name="Kodira C.D."/>
            <person name="Zeng Q."/>
            <person name="Koehrsen M."/>
            <person name="Alvarado L."/>
            <person name="Berlin A."/>
            <person name="Borenstein D."/>
            <person name="Chen Z."/>
            <person name="Engels R."/>
            <person name="Freedman E."/>
            <person name="Gellesch M."/>
            <person name="Goldberg J."/>
            <person name="Griggs A."/>
            <person name="Gujja S."/>
            <person name="Heiman D."/>
            <person name="Hepburn T."/>
            <person name="Howarth C."/>
            <person name="Jen D."/>
            <person name="Larson L."/>
            <person name="Lewis B."/>
            <person name="Mehta T."/>
            <person name="Park D."/>
            <person name="Pearson M."/>
            <person name="Roberts A."/>
            <person name="Saif S."/>
            <person name="Shea T."/>
            <person name="Shenoy N."/>
            <person name="Sisk P."/>
            <person name="Stolte C."/>
            <person name="Sykes S."/>
            <person name="Walk T."/>
            <person name="White J."/>
            <person name="Yandava C."/>
            <person name="Allen-Vercoe E."/>
            <person name="Strauss J."/>
            <person name="Ambrose C."/>
            <person name="Lander E."/>
            <person name="Nusbaum C."/>
            <person name="Galagan J."/>
            <person name="Birren B."/>
        </authorList>
    </citation>
    <scope>NUCLEOTIDE SEQUENCE [LARGE SCALE GENOMIC DNA]</scope>
    <source>
        <strain evidence="2 3">3_1_12</strain>
    </source>
</reference>
<protein>
    <submittedName>
        <fullName evidence="2">Bacterial transferase hexapeptide repeat protein</fullName>
    </submittedName>
</protein>
<name>A0ABN0BGU6_BACFG</name>
<evidence type="ECO:0000313" key="2">
    <source>
        <dbReference type="EMBL" id="EFR51962.1"/>
    </source>
</evidence>
<dbReference type="InterPro" id="IPR020019">
    <property type="entry name" value="AcTrfase_PglD-like"/>
</dbReference>